<dbReference type="InterPro" id="IPR016181">
    <property type="entry name" value="Acyl_CoA_acyltransferase"/>
</dbReference>
<dbReference type="GO" id="GO:0016747">
    <property type="term" value="F:acyltransferase activity, transferring groups other than amino-acyl groups"/>
    <property type="evidence" value="ECO:0007669"/>
    <property type="project" value="InterPro"/>
</dbReference>
<feature type="domain" description="N-acetyltransferase" evidence="1">
    <location>
        <begin position="11"/>
        <end position="152"/>
    </location>
</feature>
<dbReference type="GeneID" id="57907486"/>
<gene>
    <name evidence="2" type="ORF">NCTC11470_00262</name>
</gene>
<accession>A0A380PQN0</accession>
<dbReference type="PANTHER" id="PTHR43792">
    <property type="entry name" value="GNAT FAMILY, PUTATIVE (AFU_ORTHOLOGUE AFUA_3G00765)-RELATED-RELATED"/>
    <property type="match status" value="1"/>
</dbReference>
<dbReference type="EMBL" id="UHJA01000001">
    <property type="protein sequence ID" value="SUP75257.1"/>
    <property type="molecule type" value="Genomic_DNA"/>
</dbReference>
<organism evidence="2 3">
    <name type="scientific">Yersinia frederiksenii</name>
    <dbReference type="NCBI Taxonomy" id="29484"/>
    <lineage>
        <taxon>Bacteria</taxon>
        <taxon>Pseudomonadati</taxon>
        <taxon>Pseudomonadota</taxon>
        <taxon>Gammaproteobacteria</taxon>
        <taxon>Enterobacterales</taxon>
        <taxon>Yersiniaceae</taxon>
        <taxon>Yersinia</taxon>
    </lineage>
</organism>
<reference evidence="2 3" key="1">
    <citation type="submission" date="2018-06" db="EMBL/GenBank/DDBJ databases">
        <authorList>
            <consortium name="Pathogen Informatics"/>
            <person name="Doyle S."/>
        </authorList>
    </citation>
    <scope>NUCLEOTIDE SEQUENCE [LARGE SCALE GENOMIC DNA]</scope>
    <source>
        <strain evidence="2 3">NCTC11470</strain>
    </source>
</reference>
<name>A0A380PQN0_YERFR</name>
<evidence type="ECO:0000313" key="2">
    <source>
        <dbReference type="EMBL" id="SUP75257.1"/>
    </source>
</evidence>
<dbReference type="Pfam" id="PF13302">
    <property type="entry name" value="Acetyltransf_3"/>
    <property type="match status" value="1"/>
</dbReference>
<dbReference type="Gene3D" id="3.40.630.30">
    <property type="match status" value="1"/>
</dbReference>
<dbReference type="InterPro" id="IPR051531">
    <property type="entry name" value="N-acetyltransferase"/>
</dbReference>
<evidence type="ECO:0000259" key="1">
    <source>
        <dbReference type="Pfam" id="PF13302"/>
    </source>
</evidence>
<protein>
    <submittedName>
        <fullName evidence="2">Putative acetyl transferase</fullName>
    </submittedName>
</protein>
<dbReference type="AlphaFoldDB" id="A0A380PQN0"/>
<dbReference type="RefSeq" id="WP_004706497.1">
    <property type="nucleotide sequence ID" value="NZ_CP023964.1"/>
</dbReference>
<dbReference type="Proteomes" id="UP000254835">
    <property type="component" value="Unassembled WGS sequence"/>
</dbReference>
<evidence type="ECO:0000313" key="3">
    <source>
        <dbReference type="Proteomes" id="UP000254835"/>
    </source>
</evidence>
<keyword evidence="2" id="KW-0808">Transferase</keyword>
<sequence>MKHVIEVETERLWLRQWLPSDKDLFAALNADQRVMEFFPATLTREESDAMADNYQLLIAQRGWGMWAVELKASRQFVGALGLHIPTAKLPFSPCIEIGWRFAYPFWRQGLATEAALAALEVGFKQLNLAEIVSFTALINLRSQALMARIGMERAPKIFLHPNVSPDSPLSQHCWYHISSHQWHRLHGA</sequence>
<dbReference type="InterPro" id="IPR000182">
    <property type="entry name" value="GNAT_dom"/>
</dbReference>
<dbReference type="PANTHER" id="PTHR43792:SF1">
    <property type="entry name" value="N-ACETYLTRANSFERASE DOMAIN-CONTAINING PROTEIN"/>
    <property type="match status" value="1"/>
</dbReference>
<proteinExistence type="predicted"/>
<dbReference type="SUPFAM" id="SSF55729">
    <property type="entry name" value="Acyl-CoA N-acyltransferases (Nat)"/>
    <property type="match status" value="1"/>
</dbReference>